<comment type="caution">
    <text evidence="1">The sequence shown here is derived from an EMBL/GenBank/DDBJ whole genome shotgun (WGS) entry which is preliminary data.</text>
</comment>
<feature type="non-terminal residue" evidence="1">
    <location>
        <position position="29"/>
    </location>
</feature>
<sequence>MEWGPGNPEFGHDVSKVWPRIVPTRNRMK</sequence>
<accession>A0A392TY27</accession>
<dbReference type="Proteomes" id="UP000265520">
    <property type="component" value="Unassembled WGS sequence"/>
</dbReference>
<protein>
    <submittedName>
        <fullName evidence="1">Uncharacterized protein</fullName>
    </submittedName>
</protein>
<evidence type="ECO:0000313" key="1">
    <source>
        <dbReference type="EMBL" id="MCI65798.1"/>
    </source>
</evidence>
<reference evidence="1 2" key="1">
    <citation type="journal article" date="2018" name="Front. Plant Sci.">
        <title>Red Clover (Trifolium pratense) and Zigzag Clover (T. medium) - A Picture of Genomic Similarities and Differences.</title>
        <authorList>
            <person name="Dluhosova J."/>
            <person name="Istvanek J."/>
            <person name="Nedelnik J."/>
            <person name="Repkova J."/>
        </authorList>
    </citation>
    <scope>NUCLEOTIDE SEQUENCE [LARGE SCALE GENOMIC DNA]</scope>
    <source>
        <strain evidence="2">cv. 10/8</strain>
        <tissue evidence="1">Leaf</tissue>
    </source>
</reference>
<keyword evidence="2" id="KW-1185">Reference proteome</keyword>
<dbReference type="AlphaFoldDB" id="A0A392TY27"/>
<name>A0A392TY27_9FABA</name>
<proteinExistence type="predicted"/>
<organism evidence="1 2">
    <name type="scientific">Trifolium medium</name>
    <dbReference type="NCBI Taxonomy" id="97028"/>
    <lineage>
        <taxon>Eukaryota</taxon>
        <taxon>Viridiplantae</taxon>
        <taxon>Streptophyta</taxon>
        <taxon>Embryophyta</taxon>
        <taxon>Tracheophyta</taxon>
        <taxon>Spermatophyta</taxon>
        <taxon>Magnoliopsida</taxon>
        <taxon>eudicotyledons</taxon>
        <taxon>Gunneridae</taxon>
        <taxon>Pentapetalae</taxon>
        <taxon>rosids</taxon>
        <taxon>fabids</taxon>
        <taxon>Fabales</taxon>
        <taxon>Fabaceae</taxon>
        <taxon>Papilionoideae</taxon>
        <taxon>50 kb inversion clade</taxon>
        <taxon>NPAAA clade</taxon>
        <taxon>Hologalegina</taxon>
        <taxon>IRL clade</taxon>
        <taxon>Trifolieae</taxon>
        <taxon>Trifolium</taxon>
    </lineage>
</organism>
<dbReference type="EMBL" id="LXQA010682758">
    <property type="protein sequence ID" value="MCI65798.1"/>
    <property type="molecule type" value="Genomic_DNA"/>
</dbReference>
<evidence type="ECO:0000313" key="2">
    <source>
        <dbReference type="Proteomes" id="UP000265520"/>
    </source>
</evidence>